<dbReference type="InParanoid" id="F0Y3Y4"/>
<dbReference type="InterPro" id="IPR034204">
    <property type="entry name" value="PfSUB1-like_cat_dom"/>
</dbReference>
<dbReference type="Pfam" id="PF00082">
    <property type="entry name" value="Peptidase_S8"/>
    <property type="match status" value="1"/>
</dbReference>
<dbReference type="InterPro" id="IPR000209">
    <property type="entry name" value="Peptidase_S8/S53_dom"/>
</dbReference>
<evidence type="ECO:0000256" key="2">
    <source>
        <dbReference type="ARBA" id="ARBA00022670"/>
    </source>
</evidence>
<dbReference type="PROSITE" id="PS00136">
    <property type="entry name" value="SUBTILASE_ASP"/>
    <property type="match status" value="1"/>
</dbReference>
<evidence type="ECO:0000313" key="11">
    <source>
        <dbReference type="EMBL" id="EGB10029.1"/>
    </source>
</evidence>
<dbReference type="PROSITE" id="PS00138">
    <property type="entry name" value="SUBTILASE_SER"/>
    <property type="match status" value="1"/>
</dbReference>
<dbReference type="PRINTS" id="PR00723">
    <property type="entry name" value="SUBTILISIN"/>
</dbReference>
<dbReference type="EMBL" id="GL833124">
    <property type="protein sequence ID" value="EGB10029.1"/>
    <property type="molecule type" value="Genomic_DNA"/>
</dbReference>
<dbReference type="RefSeq" id="XP_009034872.1">
    <property type="nucleotide sequence ID" value="XM_009036624.1"/>
</dbReference>
<keyword evidence="12" id="KW-1185">Reference proteome</keyword>
<evidence type="ECO:0000256" key="8">
    <source>
        <dbReference type="RuleBase" id="RU003355"/>
    </source>
</evidence>
<feature type="active site" description="Charge relay system" evidence="7">
    <location>
        <position position="679"/>
    </location>
</feature>
<dbReference type="EC" id="3.4.21.62" evidence="6"/>
<name>F0Y3Y4_AURAN</name>
<evidence type="ECO:0000256" key="7">
    <source>
        <dbReference type="PROSITE-ProRule" id="PRU01240"/>
    </source>
</evidence>
<dbReference type="InterPro" id="IPR036852">
    <property type="entry name" value="Peptidase_S8/S53_dom_sf"/>
</dbReference>
<reference evidence="11 12" key="1">
    <citation type="journal article" date="2011" name="Proc. Natl. Acad. Sci. U.S.A.">
        <title>Niche of harmful alga Aureococcus anophagefferens revealed through ecogenomics.</title>
        <authorList>
            <person name="Gobler C.J."/>
            <person name="Berry D.L."/>
            <person name="Dyhrman S.T."/>
            <person name="Wilhelm S.W."/>
            <person name="Salamov A."/>
            <person name="Lobanov A.V."/>
            <person name="Zhang Y."/>
            <person name="Collier J.L."/>
            <person name="Wurch L.L."/>
            <person name="Kustka A.B."/>
            <person name="Dill B.D."/>
            <person name="Shah M."/>
            <person name="VerBerkmoes N.C."/>
            <person name="Kuo A."/>
            <person name="Terry A."/>
            <person name="Pangilinan J."/>
            <person name="Lindquist E.A."/>
            <person name="Lucas S."/>
            <person name="Paulsen I.T."/>
            <person name="Hattenrath-Lehmann T.K."/>
            <person name="Talmage S.C."/>
            <person name="Walker E.A."/>
            <person name="Koch F."/>
            <person name="Burson A.M."/>
            <person name="Marcoval M.A."/>
            <person name="Tang Y.Z."/>
            <person name="Lecleir G.R."/>
            <person name="Coyne K.J."/>
            <person name="Berg G.M."/>
            <person name="Bertrand E.M."/>
            <person name="Saito M.A."/>
            <person name="Gladyshev V.N."/>
            <person name="Grigoriev I.V."/>
        </authorList>
    </citation>
    <scope>NUCLEOTIDE SEQUENCE [LARGE SCALE GENOMIC DNA]</scope>
    <source>
        <strain evidence="12">CCMP 1984</strain>
    </source>
</reference>
<evidence type="ECO:0000256" key="5">
    <source>
        <dbReference type="ARBA" id="ARBA00023529"/>
    </source>
</evidence>
<dbReference type="InterPro" id="IPR051048">
    <property type="entry name" value="Peptidase_S8/S53_subtilisin"/>
</dbReference>
<dbReference type="PANTHER" id="PTHR43399:SF4">
    <property type="entry name" value="CELL WALL-ASSOCIATED PROTEASE"/>
    <property type="match status" value="1"/>
</dbReference>
<gene>
    <name evidence="11" type="ORF">AURANDRAFT_71131</name>
</gene>
<sequence>MTTTSPRRSTIGILLGLGKGEDKANGAKSPRSKKLASTPIKVAPKARIVEIPTGPVGVIFDGDSCPPRISRVDESSPLRGSLRVDDQVLSFTRPGMEPVTCEQICGRDLVFALNHFKDVPGRSVEIGVPRVQKLAIQEGAEFDCRLPPGRLGVAFVNSVVAKVNADSVLFGRVQLRDVLLAVDGEPLPSQDTDKIIAFLSEKDDGILHRSLTLRRGDKSGRAATQTADGTVFRLGYIDTKANTGATNRKLSNFGPDDGPPEGLRPPETVDDSCMTSAILALALAAPADAAGRRLKENLDMHKLLDAGKQGRVGSKINFKLDKAHKLVKRGHTADLATNIAKKLHCAPPKRKFRDAGKHEASQKAFGLDMWYETKCAHETSDKKKVAGATLKKLKHFLDSEDHDGVAYIEPELEHKTMFQANDPELGSQPHYDAIKLPGAWDTTMGNPDVVVQVIDTGIDMEHPDLQNNIWKNPGEICGNGVDDDNNGYVDDCHGYNFADDTGTDLMGNHWHGTHCGGTIAADTNNGKGVAGVAGGDGSPNSGAKLMIGVTFGDYSVGGFAEALVYGANNGAQISSNSWGYMQSGIYDQAELDAIDYYNSKDGLVVFAAGNDADDGDWYPAYYDGAIAVAATDNDGVAAGFTCYGDWIDISAPGVGIYSTMADEGNYYSSGDYGYSDGTSMACPHVAGVLALGKSVNMAADRRHLLQCMADTAMDTDGANSGTYAGKLGAGLVNAEAFVECAANGAPSKSPTVSPAPTTAAPSLRPTISPAPTPDCGCHHDVLVRVRTDWFPHEASWTFESVDAPDACEDLQTKGGPWEESETTYSAYATQHACEGVDYKFVMLDSFGDGLCCSNGEGGFELELDGEVIHSGGQFMTDDVFEFKISADGVETNPTPAPVSGGGDDEWNWDDDFWNDDWGWYDDDFEDEDALPTMQVTEVYKALSHKKIGKLAIFSWEAEEVDSDYDYSYGEWRKLAGKNKKDKKKGKSGCPKGKAGKACRKAEKEGKWFYYGDYYYGDNEPEIYAGNFRLEIRYGKNAEYEMLTEQVVAESTDGKYYFVMPEADCGKKVQVRVTGLGPDGYETEAVESKAKKLKC</sequence>
<dbReference type="CDD" id="cd07473">
    <property type="entry name" value="Peptidases_S8_Subtilisin_like"/>
    <property type="match status" value="1"/>
</dbReference>
<feature type="domain" description="Peptidase S8/S53" evidence="10">
    <location>
        <begin position="448"/>
        <end position="719"/>
    </location>
</feature>
<dbReference type="OrthoDB" id="43334at2759"/>
<dbReference type="eggNOG" id="KOG3525">
    <property type="taxonomic scope" value="Eukaryota"/>
</dbReference>
<evidence type="ECO:0000313" key="12">
    <source>
        <dbReference type="Proteomes" id="UP000002729"/>
    </source>
</evidence>
<feature type="region of interest" description="Disordered" evidence="9">
    <location>
        <begin position="246"/>
        <end position="265"/>
    </location>
</feature>
<evidence type="ECO:0000256" key="6">
    <source>
        <dbReference type="ARBA" id="ARBA00023619"/>
    </source>
</evidence>
<protein>
    <recommendedName>
        <fullName evidence="6">subtilisin</fullName>
        <ecNumber evidence="6">3.4.21.62</ecNumber>
    </recommendedName>
</protein>
<comment type="similarity">
    <text evidence="1 7 8">Belongs to the peptidase S8 family.</text>
</comment>
<dbReference type="GO" id="GO:0004252">
    <property type="term" value="F:serine-type endopeptidase activity"/>
    <property type="evidence" value="ECO:0007669"/>
    <property type="project" value="UniProtKB-UniRule"/>
</dbReference>
<proteinExistence type="inferred from homology"/>
<dbReference type="Gene3D" id="3.40.50.200">
    <property type="entry name" value="Peptidase S8/S53 domain"/>
    <property type="match status" value="1"/>
</dbReference>
<feature type="active site" description="Charge relay system" evidence="7">
    <location>
        <position position="455"/>
    </location>
</feature>
<dbReference type="PROSITE" id="PS00137">
    <property type="entry name" value="SUBTILASE_HIS"/>
    <property type="match status" value="1"/>
</dbReference>
<organism evidence="12">
    <name type="scientific">Aureococcus anophagefferens</name>
    <name type="common">Harmful bloom alga</name>
    <dbReference type="NCBI Taxonomy" id="44056"/>
    <lineage>
        <taxon>Eukaryota</taxon>
        <taxon>Sar</taxon>
        <taxon>Stramenopiles</taxon>
        <taxon>Ochrophyta</taxon>
        <taxon>Pelagophyceae</taxon>
        <taxon>Pelagomonadales</taxon>
        <taxon>Pelagomonadaceae</taxon>
        <taxon>Aureococcus</taxon>
    </lineage>
</organism>
<dbReference type="GO" id="GO:0006508">
    <property type="term" value="P:proteolysis"/>
    <property type="evidence" value="ECO:0007669"/>
    <property type="project" value="UniProtKB-KW"/>
</dbReference>
<dbReference type="KEGG" id="aaf:AURANDRAFT_71131"/>
<comment type="catalytic activity">
    <reaction evidence="5">
        <text>Hydrolysis of proteins with broad specificity for peptide bonds, and a preference for a large uncharged residue in P1. Hydrolyzes peptide amides.</text>
        <dbReference type="EC" id="3.4.21.62"/>
    </reaction>
</comment>
<dbReference type="PROSITE" id="PS51892">
    <property type="entry name" value="SUBTILASE"/>
    <property type="match status" value="1"/>
</dbReference>
<accession>F0Y3Y4</accession>
<feature type="active site" description="Charge relay system" evidence="7">
    <location>
        <position position="511"/>
    </location>
</feature>
<dbReference type="PANTHER" id="PTHR43399">
    <property type="entry name" value="SUBTILISIN-RELATED"/>
    <property type="match status" value="1"/>
</dbReference>
<evidence type="ECO:0000256" key="9">
    <source>
        <dbReference type="SAM" id="MobiDB-lite"/>
    </source>
</evidence>
<dbReference type="InterPro" id="IPR022398">
    <property type="entry name" value="Peptidase_S8_His-AS"/>
</dbReference>
<keyword evidence="3 7" id="KW-0378">Hydrolase</keyword>
<dbReference type="InterPro" id="IPR023827">
    <property type="entry name" value="Peptidase_S8_Asp-AS"/>
</dbReference>
<dbReference type="AlphaFoldDB" id="F0Y3Y4"/>
<evidence type="ECO:0000259" key="10">
    <source>
        <dbReference type="Pfam" id="PF00082"/>
    </source>
</evidence>
<evidence type="ECO:0000256" key="3">
    <source>
        <dbReference type="ARBA" id="ARBA00022801"/>
    </source>
</evidence>
<evidence type="ECO:0000256" key="4">
    <source>
        <dbReference type="ARBA" id="ARBA00022825"/>
    </source>
</evidence>
<dbReference type="InterPro" id="IPR023828">
    <property type="entry name" value="Peptidase_S8_Ser-AS"/>
</dbReference>
<dbReference type="GeneID" id="20228079"/>
<evidence type="ECO:0000256" key="1">
    <source>
        <dbReference type="ARBA" id="ARBA00011073"/>
    </source>
</evidence>
<dbReference type="Proteomes" id="UP000002729">
    <property type="component" value="Unassembled WGS sequence"/>
</dbReference>
<dbReference type="SUPFAM" id="SSF52743">
    <property type="entry name" value="Subtilisin-like"/>
    <property type="match status" value="1"/>
</dbReference>
<keyword evidence="4 7" id="KW-0720">Serine protease</keyword>
<dbReference type="InterPro" id="IPR015500">
    <property type="entry name" value="Peptidase_S8_subtilisin-rel"/>
</dbReference>
<keyword evidence="2 7" id="KW-0645">Protease</keyword>